<proteinExistence type="predicted"/>
<evidence type="ECO:0000313" key="1">
    <source>
        <dbReference type="EMBL" id="EFA81252.1"/>
    </source>
</evidence>
<dbReference type="RefSeq" id="XP_020433370.1">
    <property type="nucleotide sequence ID" value="XM_020576958.1"/>
</dbReference>
<keyword evidence="2" id="KW-1185">Reference proteome</keyword>
<accession>D3BC69</accession>
<organism evidence="1 2">
    <name type="scientific">Heterostelium pallidum (strain ATCC 26659 / Pp 5 / PN500)</name>
    <name type="common">Cellular slime mold</name>
    <name type="synonym">Polysphondylium pallidum</name>
    <dbReference type="NCBI Taxonomy" id="670386"/>
    <lineage>
        <taxon>Eukaryota</taxon>
        <taxon>Amoebozoa</taxon>
        <taxon>Evosea</taxon>
        <taxon>Eumycetozoa</taxon>
        <taxon>Dictyostelia</taxon>
        <taxon>Acytosteliales</taxon>
        <taxon>Acytosteliaceae</taxon>
        <taxon>Heterostelium</taxon>
    </lineage>
</organism>
<dbReference type="Gene3D" id="3.80.10.10">
    <property type="entry name" value="Ribonuclease Inhibitor"/>
    <property type="match status" value="1"/>
</dbReference>
<dbReference type="GeneID" id="31361575"/>
<dbReference type="InterPro" id="IPR032675">
    <property type="entry name" value="LRR_dom_sf"/>
</dbReference>
<reference evidence="1 2" key="1">
    <citation type="journal article" date="2011" name="Genome Res.">
        <title>Phylogeny-wide analysis of social amoeba genomes highlights ancient origins for complex intercellular communication.</title>
        <authorList>
            <person name="Heidel A.J."/>
            <person name="Lawal H.M."/>
            <person name="Felder M."/>
            <person name="Schilde C."/>
            <person name="Helps N.R."/>
            <person name="Tunggal B."/>
            <person name="Rivero F."/>
            <person name="John U."/>
            <person name="Schleicher M."/>
            <person name="Eichinger L."/>
            <person name="Platzer M."/>
            <person name="Noegel A.A."/>
            <person name="Schaap P."/>
            <person name="Gloeckner G."/>
        </authorList>
    </citation>
    <scope>NUCLEOTIDE SEQUENCE [LARGE SCALE GENOMIC DNA]</scope>
    <source>
        <strain evidence="2">ATCC 26659 / Pp 5 / PN500</strain>
    </source>
</reference>
<protein>
    <submittedName>
        <fullName evidence="1">Uncharacterized protein</fullName>
    </submittedName>
</protein>
<sequence length="416" mass="47391">MGDIFLNLSHLLLSNIVKYIERDNDRIIFNDSLDTIEIPDEKKQIIFGNRLSQLHILTKPFSDRLACSNVDTLSISDRLEIRFDQFPSTIKSLSLSQHSCSKDFKWLPESLEKLCFYNQFHQQIITQFQSTIRHLEFSENYNSPIAIRLLPPQLEVLICRNAYLPKFDGSDQLPSTLTKLDINTDCVRLLSNCNLPALSHLILNMYREYQLKQGDIPMAATKLSLIQMDCQLHPEVLTSQLRHIEFHYGSFKLDRNVFSHLDRLETLLFSGACTNSLILGKLPASLKVLELPSFTYKFVISEICEIPGRLDKLTITFNSLTTLLSKQSLPKSLVHLHIYQGLEPVVVESLPDDLESMEITGSNFIFESSSYPSSLRSLTANKSFFENNSIIDLPTTIVQVTISTITNYAGASDEKF</sequence>
<dbReference type="InterPro" id="IPR051251">
    <property type="entry name" value="STK_FNIP-Repeat"/>
</dbReference>
<dbReference type="EMBL" id="ADBJ01000026">
    <property type="protein sequence ID" value="EFA81252.1"/>
    <property type="molecule type" value="Genomic_DNA"/>
</dbReference>
<dbReference type="Proteomes" id="UP000001396">
    <property type="component" value="Unassembled WGS sequence"/>
</dbReference>
<dbReference type="AlphaFoldDB" id="D3BC69"/>
<gene>
    <name evidence="1" type="ORF">PPL_06091</name>
</gene>
<evidence type="ECO:0000313" key="2">
    <source>
        <dbReference type="Proteomes" id="UP000001396"/>
    </source>
</evidence>
<name>D3BC69_HETP5</name>
<dbReference type="PANTHER" id="PTHR32134:SF169">
    <property type="entry name" value="FNIP REPEAT-CONTAINING PROTEIN-RELATED"/>
    <property type="match status" value="1"/>
</dbReference>
<dbReference type="FunCoup" id="D3BC69">
    <property type="interactions" value="933"/>
</dbReference>
<comment type="caution">
    <text evidence="1">The sequence shown here is derived from an EMBL/GenBank/DDBJ whole genome shotgun (WGS) entry which is preliminary data.</text>
</comment>
<dbReference type="InParanoid" id="D3BC69"/>
<dbReference type="PANTHER" id="PTHR32134">
    <property type="entry name" value="FNIP REPEAT-CONTAINING PROTEIN"/>
    <property type="match status" value="1"/>
</dbReference>